<dbReference type="EC" id="1.8.7.1" evidence="5"/>
<keyword evidence="11" id="KW-0408">Iron</keyword>
<comment type="similarity">
    <text evidence="4">Belongs to the nitrite and sulfite reductase 4Fe-4S domain family.</text>
</comment>
<dbReference type="Pfam" id="PF01077">
    <property type="entry name" value="NIR_SIR"/>
    <property type="match status" value="2"/>
</dbReference>
<evidence type="ECO:0000313" key="17">
    <source>
        <dbReference type="EMBL" id="NNG40367.1"/>
    </source>
</evidence>
<evidence type="ECO:0000256" key="1">
    <source>
        <dbReference type="ARBA" id="ARBA00001929"/>
    </source>
</evidence>
<feature type="region of interest" description="Disordered" evidence="14">
    <location>
        <begin position="1"/>
        <end position="23"/>
    </location>
</feature>
<name>A0A849AKM2_9MICO</name>
<evidence type="ECO:0000256" key="9">
    <source>
        <dbReference type="ARBA" id="ARBA00022784"/>
    </source>
</evidence>
<dbReference type="SUPFAM" id="SSF56014">
    <property type="entry name" value="Nitrite and sulphite reductase 4Fe-4S domain-like"/>
    <property type="match status" value="2"/>
</dbReference>
<dbReference type="GO" id="GO:0046872">
    <property type="term" value="F:metal ion binding"/>
    <property type="evidence" value="ECO:0007669"/>
    <property type="project" value="UniProtKB-KW"/>
</dbReference>
<dbReference type="FunFam" id="3.30.413.10:FF:000013">
    <property type="entry name" value="Sulfite reductase [ferredoxin]"/>
    <property type="match status" value="1"/>
</dbReference>
<evidence type="ECO:0000256" key="11">
    <source>
        <dbReference type="ARBA" id="ARBA00023004"/>
    </source>
</evidence>
<evidence type="ECO:0000259" key="16">
    <source>
        <dbReference type="Pfam" id="PF03460"/>
    </source>
</evidence>
<accession>A0A849AKM2</accession>
<dbReference type="PRINTS" id="PR00397">
    <property type="entry name" value="SIROHAEM"/>
</dbReference>
<keyword evidence="18" id="KW-1185">Reference proteome</keyword>
<dbReference type="PANTHER" id="PTHR32439">
    <property type="entry name" value="FERREDOXIN--NITRITE REDUCTASE, CHLOROPLASTIC"/>
    <property type="match status" value="1"/>
</dbReference>
<feature type="domain" description="Nitrite/sulphite reductase 4Fe-4S" evidence="15">
    <location>
        <begin position="408"/>
        <end position="542"/>
    </location>
</feature>
<evidence type="ECO:0000256" key="4">
    <source>
        <dbReference type="ARBA" id="ARBA00010429"/>
    </source>
</evidence>
<dbReference type="PANTHER" id="PTHR32439:SF0">
    <property type="entry name" value="FERREDOXIN--NITRITE REDUCTASE, CHLOROPLASTIC"/>
    <property type="match status" value="1"/>
</dbReference>
<dbReference type="InterPro" id="IPR045854">
    <property type="entry name" value="NO2/SO3_Rdtase_4Fe4S_sf"/>
</dbReference>
<evidence type="ECO:0000256" key="10">
    <source>
        <dbReference type="ARBA" id="ARBA00023002"/>
    </source>
</evidence>
<dbReference type="InterPro" id="IPR006067">
    <property type="entry name" value="NO2/SO3_Rdtase_4Fe4S_dom"/>
</dbReference>
<evidence type="ECO:0000256" key="13">
    <source>
        <dbReference type="ARBA" id="ARBA00049518"/>
    </source>
</evidence>
<dbReference type="GO" id="GO:0050311">
    <property type="term" value="F:sulfite reductase (ferredoxin) activity"/>
    <property type="evidence" value="ECO:0007669"/>
    <property type="project" value="UniProtKB-EC"/>
</dbReference>
<dbReference type="Pfam" id="PF03460">
    <property type="entry name" value="NIR_SIR_ferr"/>
    <property type="match status" value="2"/>
</dbReference>
<comment type="cofactor">
    <cofactor evidence="2">
        <name>[4Fe-4S] cluster</name>
        <dbReference type="ChEBI" id="CHEBI:49883"/>
    </cofactor>
</comment>
<evidence type="ECO:0000259" key="15">
    <source>
        <dbReference type="Pfam" id="PF01077"/>
    </source>
</evidence>
<dbReference type="InterPro" id="IPR005117">
    <property type="entry name" value="NiRdtase/SiRdtase_haem-b_fer"/>
</dbReference>
<comment type="catalytic activity">
    <reaction evidence="13">
        <text>hydrogen sulfide + 6 oxidized [2Fe-2S]-[ferredoxin] + 3 H2O = sulfite + 6 reduced [2Fe-2S]-[ferredoxin] + 7 H(+)</text>
        <dbReference type="Rhea" id="RHEA:23132"/>
        <dbReference type="Rhea" id="RHEA-COMP:10000"/>
        <dbReference type="Rhea" id="RHEA-COMP:10001"/>
        <dbReference type="ChEBI" id="CHEBI:15377"/>
        <dbReference type="ChEBI" id="CHEBI:15378"/>
        <dbReference type="ChEBI" id="CHEBI:17359"/>
        <dbReference type="ChEBI" id="CHEBI:29919"/>
        <dbReference type="ChEBI" id="CHEBI:33737"/>
        <dbReference type="ChEBI" id="CHEBI:33738"/>
        <dbReference type="EC" id="1.8.7.1"/>
    </reaction>
</comment>
<feature type="domain" description="Nitrite/sulphite reductase 4Fe-4S" evidence="15">
    <location>
        <begin position="157"/>
        <end position="309"/>
    </location>
</feature>
<dbReference type="FunFam" id="3.30.413.10:FF:000009">
    <property type="entry name" value="Sulfite reductase [ferredoxin]"/>
    <property type="match status" value="1"/>
</dbReference>
<evidence type="ECO:0000256" key="5">
    <source>
        <dbReference type="ARBA" id="ARBA00012353"/>
    </source>
</evidence>
<evidence type="ECO:0000256" key="12">
    <source>
        <dbReference type="ARBA" id="ARBA00023014"/>
    </source>
</evidence>
<comment type="function">
    <text evidence="3">Catalyzes the reduction of sulfite to sulfide, a step in the biosynthesis of sulfur-containing amino acids and cofactors.</text>
</comment>
<dbReference type="GO" id="GO:0051539">
    <property type="term" value="F:4 iron, 4 sulfur cluster binding"/>
    <property type="evidence" value="ECO:0007669"/>
    <property type="project" value="UniProtKB-KW"/>
</dbReference>
<feature type="compositionally biased region" description="Polar residues" evidence="14">
    <location>
        <begin position="1"/>
        <end position="10"/>
    </location>
</feature>
<evidence type="ECO:0000256" key="8">
    <source>
        <dbReference type="ARBA" id="ARBA00022723"/>
    </source>
</evidence>
<dbReference type="Gene3D" id="3.30.413.10">
    <property type="entry name" value="Sulfite Reductase Hemoprotein, domain 1"/>
    <property type="match status" value="2"/>
</dbReference>
<keyword evidence="10" id="KW-0560">Oxidoreductase</keyword>
<dbReference type="EMBL" id="JABENB010000002">
    <property type="protein sequence ID" value="NNG40367.1"/>
    <property type="molecule type" value="Genomic_DNA"/>
</dbReference>
<proteinExistence type="inferred from homology"/>
<dbReference type="Gene3D" id="3.90.480.20">
    <property type="match status" value="1"/>
</dbReference>
<evidence type="ECO:0000256" key="6">
    <source>
        <dbReference type="ARBA" id="ARBA00022485"/>
    </source>
</evidence>
<evidence type="ECO:0000256" key="3">
    <source>
        <dbReference type="ARBA" id="ARBA00003247"/>
    </source>
</evidence>
<protein>
    <recommendedName>
        <fullName evidence="5">assimilatory sulfite reductase (ferredoxin)</fullName>
        <ecNumber evidence="5">1.8.7.1</ecNumber>
    </recommendedName>
</protein>
<sequence length="549" mass="60732">MSVATRSNGQWALGEREPLNPNEVFKQEDDGLSVRARIEDTYAREGFASIDPTDLRGRMRWWGLYTQRREGIPGGRTATLSPEELEAPYFMMRVRIDGGQLTTEQLRVIAGISQEFGRDTADLTDRENVQFHWIEIENVPEIWRRLEAVGLETTEACGDCTRVVMGSPVAGLSVDEVLDVTPAIEEINRQYVGDPDLSNLPRKFKSSIAWLPDAAPEINDVSFVGVQHPELGPGFDLLVGGGLSTNPFLAERLGVFVTLEQVPEVWVSVVRIFRDYGYRRSRNKARMKFLVADWGTEKFRQVLETEYLKAPLPDGPAAVKPRATMDHVGVHDQRGGGKYVGLTAVAGRLSGSKLEAVADAAEAAGSQRVRLTPYQKLIVADVRDDAVDELVETLDAVGLSANPTPWRRTIMACTGVEYCKLAIVETKERAHSLLPELERRLADISPDNPISVHLNGCANSCARIQVADIGLKGQIVTDDDGNQVEGFQVHLGGRLGQEADFGRKLRGHKVTSAELDDYIERVTRNYVAGHAEGETFSEWAVRADEEALR</sequence>
<evidence type="ECO:0000256" key="2">
    <source>
        <dbReference type="ARBA" id="ARBA00001966"/>
    </source>
</evidence>
<organism evidence="17 18">
    <name type="scientific">Flexivirga aerilata</name>
    <dbReference type="NCBI Taxonomy" id="1656889"/>
    <lineage>
        <taxon>Bacteria</taxon>
        <taxon>Bacillati</taxon>
        <taxon>Actinomycetota</taxon>
        <taxon>Actinomycetes</taxon>
        <taxon>Micrococcales</taxon>
        <taxon>Dermacoccaceae</taxon>
        <taxon>Flexivirga</taxon>
    </lineage>
</organism>
<dbReference type="Proteomes" id="UP000557772">
    <property type="component" value="Unassembled WGS sequence"/>
</dbReference>
<keyword evidence="12" id="KW-0411">Iron-sulfur</keyword>
<keyword evidence="7" id="KW-0349">Heme</keyword>
<reference evidence="17 18" key="1">
    <citation type="submission" date="2020-05" db="EMBL/GenBank/DDBJ databases">
        <title>Flexivirga sp. ID2601S isolated from air conditioner.</title>
        <authorList>
            <person name="Kim D.H."/>
        </authorList>
    </citation>
    <scope>NUCLEOTIDE SEQUENCE [LARGE SCALE GENOMIC DNA]</scope>
    <source>
        <strain evidence="17 18">ID2601S</strain>
    </source>
</reference>
<keyword evidence="8" id="KW-0479">Metal-binding</keyword>
<dbReference type="RefSeq" id="WP_171156562.1">
    <property type="nucleotide sequence ID" value="NZ_JABENB010000002.1"/>
</dbReference>
<evidence type="ECO:0000313" key="18">
    <source>
        <dbReference type="Proteomes" id="UP000557772"/>
    </source>
</evidence>
<dbReference type="InterPro" id="IPR051329">
    <property type="entry name" value="NIR_SIR_4Fe-4S"/>
</dbReference>
<feature type="domain" description="Nitrite/Sulfite reductase ferredoxin-like" evidence="16">
    <location>
        <begin position="89"/>
        <end position="149"/>
    </location>
</feature>
<comment type="cofactor">
    <cofactor evidence="1">
        <name>siroheme</name>
        <dbReference type="ChEBI" id="CHEBI:60052"/>
    </cofactor>
</comment>
<dbReference type="AlphaFoldDB" id="A0A849AKM2"/>
<dbReference type="GO" id="GO:0020037">
    <property type="term" value="F:heme binding"/>
    <property type="evidence" value="ECO:0007669"/>
    <property type="project" value="InterPro"/>
</dbReference>
<feature type="domain" description="Nitrite/Sulfite reductase ferredoxin-like" evidence="16">
    <location>
        <begin position="331"/>
        <end position="396"/>
    </location>
</feature>
<evidence type="ECO:0000256" key="14">
    <source>
        <dbReference type="SAM" id="MobiDB-lite"/>
    </source>
</evidence>
<dbReference type="InterPro" id="IPR006066">
    <property type="entry name" value="NO2/SO3_Rdtase_FeS/sirohaem_BS"/>
</dbReference>
<keyword evidence="9" id="KW-0883">Thioether bond</keyword>
<dbReference type="InterPro" id="IPR036136">
    <property type="entry name" value="Nit/Sulf_reduc_fer-like_dom_sf"/>
</dbReference>
<evidence type="ECO:0000256" key="7">
    <source>
        <dbReference type="ARBA" id="ARBA00022617"/>
    </source>
</evidence>
<dbReference type="PROSITE" id="PS00365">
    <property type="entry name" value="NIR_SIR"/>
    <property type="match status" value="1"/>
</dbReference>
<dbReference type="SUPFAM" id="SSF55124">
    <property type="entry name" value="Nitrite/Sulfite reductase N-terminal domain-like"/>
    <property type="match status" value="2"/>
</dbReference>
<gene>
    <name evidence="17" type="ORF">HJ588_13940</name>
</gene>
<keyword evidence="6" id="KW-0004">4Fe-4S</keyword>
<comment type="caution">
    <text evidence="17">The sequence shown here is derived from an EMBL/GenBank/DDBJ whole genome shotgun (WGS) entry which is preliminary data.</text>
</comment>